<sequence length="127" mass="14784">MLSDFFRKITLGSKREQEEVSQIFVFPTFCGKRYHSRGFIVQKDFSKEELIEFLVEEKLPPKSIDIVLGLEGKFEEEEQLIGFLSGSPAIQVENTDKVEDIQDKKYWFNIQSAKYMVLLVELSELVP</sequence>
<dbReference type="EMBL" id="KZ303516">
    <property type="protein sequence ID" value="PIA14517.1"/>
    <property type="molecule type" value="Genomic_DNA"/>
</dbReference>
<protein>
    <submittedName>
        <fullName evidence="1">Uncharacterized protein</fullName>
    </submittedName>
</protein>
<reference evidence="1 2" key="1">
    <citation type="journal article" date="2015" name="Genome Biol. Evol.">
        <title>Phylogenomic analyses indicate that early fungi evolved digesting cell walls of algal ancestors of land plants.</title>
        <authorList>
            <person name="Chang Y."/>
            <person name="Wang S."/>
            <person name="Sekimoto S."/>
            <person name="Aerts A.L."/>
            <person name="Choi C."/>
            <person name="Clum A."/>
            <person name="LaButti K.M."/>
            <person name="Lindquist E.A."/>
            <person name="Yee Ngan C."/>
            <person name="Ohm R.A."/>
            <person name="Salamov A.A."/>
            <person name="Grigoriev I.V."/>
            <person name="Spatafora J.W."/>
            <person name="Berbee M.L."/>
        </authorList>
    </citation>
    <scope>NUCLEOTIDE SEQUENCE [LARGE SCALE GENOMIC DNA]</scope>
    <source>
        <strain evidence="1 2">NRRL 1564</strain>
    </source>
</reference>
<keyword evidence="2" id="KW-1185">Reference proteome</keyword>
<dbReference type="Proteomes" id="UP000242474">
    <property type="component" value="Unassembled WGS sequence"/>
</dbReference>
<gene>
    <name evidence="1" type="ORF">COEREDRAFT_88614</name>
</gene>
<evidence type="ECO:0000313" key="2">
    <source>
        <dbReference type="Proteomes" id="UP000242474"/>
    </source>
</evidence>
<accession>A0A2G5B713</accession>
<evidence type="ECO:0000313" key="1">
    <source>
        <dbReference type="EMBL" id="PIA14517.1"/>
    </source>
</evidence>
<name>A0A2G5B713_COERN</name>
<proteinExistence type="predicted"/>
<dbReference type="AlphaFoldDB" id="A0A2G5B713"/>
<organism evidence="1 2">
    <name type="scientific">Coemansia reversa (strain ATCC 12441 / NRRL 1564)</name>
    <dbReference type="NCBI Taxonomy" id="763665"/>
    <lineage>
        <taxon>Eukaryota</taxon>
        <taxon>Fungi</taxon>
        <taxon>Fungi incertae sedis</taxon>
        <taxon>Zoopagomycota</taxon>
        <taxon>Kickxellomycotina</taxon>
        <taxon>Kickxellomycetes</taxon>
        <taxon>Kickxellales</taxon>
        <taxon>Kickxellaceae</taxon>
        <taxon>Coemansia</taxon>
    </lineage>
</organism>